<dbReference type="GO" id="GO:0008867">
    <property type="term" value="F:galactarate dehydratase activity"/>
    <property type="evidence" value="ECO:0007669"/>
    <property type="project" value="UniProtKB-EC"/>
</dbReference>
<dbReference type="CDD" id="cd11613">
    <property type="entry name" value="SAF_AH_GD"/>
    <property type="match status" value="1"/>
</dbReference>
<dbReference type="InterPro" id="IPR048332">
    <property type="entry name" value="GD_AH_C"/>
</dbReference>
<feature type="region of interest" description="Disordered" evidence="3">
    <location>
        <begin position="116"/>
        <end position="143"/>
    </location>
</feature>
<dbReference type="Proteomes" id="UP000008631">
    <property type="component" value="Chromosome"/>
</dbReference>
<dbReference type="AlphaFoldDB" id="E8QXE1"/>
<organism evidence="5 6">
    <name type="scientific">Isosphaera pallida (strain ATCC 43644 / DSM 9630 / IS1B)</name>
    <dbReference type="NCBI Taxonomy" id="575540"/>
    <lineage>
        <taxon>Bacteria</taxon>
        <taxon>Pseudomonadati</taxon>
        <taxon>Planctomycetota</taxon>
        <taxon>Planctomycetia</taxon>
        <taxon>Isosphaerales</taxon>
        <taxon>Isosphaeraceae</taxon>
        <taxon>Isosphaera</taxon>
    </lineage>
</organism>
<dbReference type="RefSeq" id="WP_013564270.1">
    <property type="nucleotide sequence ID" value="NC_014962.1"/>
</dbReference>
<dbReference type="PANTHER" id="PTHR30536">
    <property type="entry name" value="ALTRONATE/GALACTARATE DEHYDRATASE"/>
    <property type="match status" value="1"/>
</dbReference>
<reference key="1">
    <citation type="submission" date="2010-11" db="EMBL/GenBank/DDBJ databases">
        <title>The complete sequence of chromosome of Isophaera pallida ATCC 43644.</title>
        <authorList>
            <consortium name="US DOE Joint Genome Institute (JGI-PGF)"/>
            <person name="Lucas S."/>
            <person name="Copeland A."/>
            <person name="Lapidus A."/>
            <person name="Bruce D."/>
            <person name="Goodwin L."/>
            <person name="Pitluck S."/>
            <person name="Kyrpides N."/>
            <person name="Mavromatis K."/>
            <person name="Pagani I."/>
            <person name="Ivanova N."/>
            <person name="Saunders E."/>
            <person name="Brettin T."/>
            <person name="Detter J.C."/>
            <person name="Han C."/>
            <person name="Tapia R."/>
            <person name="Land M."/>
            <person name="Hauser L."/>
            <person name="Markowitz V."/>
            <person name="Cheng J.-F."/>
            <person name="Hugenholtz P."/>
            <person name="Woyke T."/>
            <person name="Wu D."/>
            <person name="Eisen J.A."/>
        </authorList>
    </citation>
    <scope>NUCLEOTIDE SEQUENCE</scope>
    <source>
        <strain>ATCC 43644</strain>
    </source>
</reference>
<dbReference type="HOGENOM" id="CLU_029189_0_0_0"/>
<dbReference type="SMART" id="SM00858">
    <property type="entry name" value="SAF"/>
    <property type="match status" value="1"/>
</dbReference>
<evidence type="ECO:0000256" key="2">
    <source>
        <dbReference type="ARBA" id="ARBA00023239"/>
    </source>
</evidence>
<dbReference type="InterPro" id="IPR013974">
    <property type="entry name" value="SAF"/>
</dbReference>
<name>E8QXE1_ISOPI</name>
<protein>
    <submittedName>
        <fullName evidence="5">Galactarate dehydratase</fullName>
        <ecNumber evidence="5">4.2.1.42</ecNumber>
    </submittedName>
</protein>
<sequence length="547" mass="57950">MASATPLVPSDGASPLLSTGTRWAIRLKPEDDVVVATRPVEAGTPLERAGFEGSEEFTGWKTRTKIGLGHKVAIRDLETGAPVRKYGQIIGFASQPIQVGDWVHVHNLRADRFERPVEHSPQAGRAGSWRPEPMEPRTFQGYPRGDGRVGTRNYLAVISTVNCSAATSRFVAERFREPSWRRLFPNLDGVFALTHQGGCGLPLNGRDHQTLARVLAGFARHPNVAGYVVIGLGCEVAQADHLIESQALRRATSVGGPADVLNAPPLVLTIQEQGGIEATVQAGVEAVRRLMPAANQHVRRQTPASKLCVALECGGSDGASGLTANPALGVAADLVVGQGGTVILGETTEIYGAEHLLIERAVTPEVAAKLADRIAWWEDYVARFGATIDNNPSPGNKAGGLTTIYEKSLGALAKAGSSPLCDVVEYGQAPTCPGLIFMDTPGYDPVCTTGLVAGGANVLVFTTGRGSVLGLRPTPCLKVATNTPMYRRMIDDMDLDAGVILDGVPVDQVGRAIFEAILRVASGEPTKSDRLGVGEDEFVPWTIGPTL</sequence>
<feature type="domain" description="SAF" evidence="4">
    <location>
        <begin position="31"/>
        <end position="109"/>
    </location>
</feature>
<dbReference type="PANTHER" id="PTHR30536:SF5">
    <property type="entry name" value="ALTRONATE DEHYDRATASE"/>
    <property type="match status" value="1"/>
</dbReference>
<evidence type="ECO:0000256" key="3">
    <source>
        <dbReference type="SAM" id="MobiDB-lite"/>
    </source>
</evidence>
<dbReference type="InParanoid" id="E8QXE1"/>
<comment type="similarity">
    <text evidence="1">Belongs to the UxaA family.</text>
</comment>
<dbReference type="STRING" id="575540.Isop_1397"/>
<dbReference type="Pfam" id="PF08666">
    <property type="entry name" value="SAF"/>
    <property type="match status" value="1"/>
</dbReference>
<dbReference type="FunCoup" id="E8QXE1">
    <property type="interactions" value="66"/>
</dbReference>
<dbReference type="Gene3D" id="2.30.130.110">
    <property type="match status" value="1"/>
</dbReference>
<keyword evidence="2 5" id="KW-0456">Lyase</keyword>
<dbReference type="GO" id="GO:0019698">
    <property type="term" value="P:D-galacturonate catabolic process"/>
    <property type="evidence" value="ECO:0007669"/>
    <property type="project" value="TreeGrafter"/>
</dbReference>
<evidence type="ECO:0000256" key="1">
    <source>
        <dbReference type="ARBA" id="ARBA00010986"/>
    </source>
</evidence>
<evidence type="ECO:0000259" key="4">
    <source>
        <dbReference type="SMART" id="SM00858"/>
    </source>
</evidence>
<dbReference type="EMBL" id="CP002353">
    <property type="protein sequence ID" value="ADV61982.1"/>
    <property type="molecule type" value="Genomic_DNA"/>
</dbReference>
<keyword evidence="6" id="KW-1185">Reference proteome</keyword>
<dbReference type="InterPro" id="IPR044144">
    <property type="entry name" value="SAF_UxaA/GarD"/>
</dbReference>
<evidence type="ECO:0000313" key="5">
    <source>
        <dbReference type="EMBL" id="ADV61982.1"/>
    </source>
</evidence>
<dbReference type="Pfam" id="PF04295">
    <property type="entry name" value="GD_AH_second"/>
    <property type="match status" value="1"/>
</dbReference>
<dbReference type="InterPro" id="IPR007392">
    <property type="entry name" value="GD_AH_second"/>
</dbReference>
<dbReference type="OrthoDB" id="9804574at2"/>
<dbReference type="EC" id="4.2.1.42" evidence="5"/>
<reference evidence="5 6" key="2">
    <citation type="journal article" date="2011" name="Stand. Genomic Sci.">
        <title>Complete genome sequence of Isosphaera pallida type strain (IS1B).</title>
        <authorList>
            <consortium name="US DOE Joint Genome Institute (JGI-PGF)"/>
            <person name="Goker M."/>
            <person name="Cleland D."/>
            <person name="Saunders E."/>
            <person name="Lapidus A."/>
            <person name="Nolan M."/>
            <person name="Lucas S."/>
            <person name="Hammon N."/>
            <person name="Deshpande S."/>
            <person name="Cheng J.F."/>
            <person name="Tapia R."/>
            <person name="Han C."/>
            <person name="Goodwin L."/>
            <person name="Pitluck S."/>
            <person name="Liolios K."/>
            <person name="Pagani I."/>
            <person name="Ivanova N."/>
            <person name="Mavromatis K."/>
            <person name="Pati A."/>
            <person name="Chen A."/>
            <person name="Palaniappan K."/>
            <person name="Land M."/>
            <person name="Hauser L."/>
            <person name="Chang Y.J."/>
            <person name="Jeffries C.D."/>
            <person name="Detter J.C."/>
            <person name="Beck B."/>
            <person name="Woyke T."/>
            <person name="Bristow J."/>
            <person name="Eisen J.A."/>
            <person name="Markowitz V."/>
            <person name="Hugenholtz P."/>
            <person name="Kyrpides N.C."/>
            <person name="Klenk H.P."/>
        </authorList>
    </citation>
    <scope>NUCLEOTIDE SEQUENCE [LARGE SCALE GENOMIC DNA]</scope>
    <source>
        <strain evidence="6">ATCC 43644 / DSM 9630 / IS1B</strain>
    </source>
</reference>
<evidence type="ECO:0000313" key="6">
    <source>
        <dbReference type="Proteomes" id="UP000008631"/>
    </source>
</evidence>
<dbReference type="InterPro" id="IPR052172">
    <property type="entry name" value="UxaA_altronate/galactarate_dh"/>
</dbReference>
<proteinExistence type="inferred from homology"/>
<dbReference type="Pfam" id="PF20629">
    <property type="entry name" value="GD_AH_C"/>
    <property type="match status" value="1"/>
</dbReference>
<dbReference type="KEGG" id="ipa:Isop_1397"/>
<accession>E8QXE1</accession>
<dbReference type="eggNOG" id="COG2721">
    <property type="taxonomic scope" value="Bacteria"/>
</dbReference>
<gene>
    <name evidence="5" type="ordered locus">Isop_1397</name>
</gene>